<dbReference type="Pfam" id="PF01027">
    <property type="entry name" value="Bax1-I"/>
    <property type="match status" value="1"/>
</dbReference>
<dbReference type="CDD" id="cd10429">
    <property type="entry name" value="GAAP_like"/>
    <property type="match status" value="1"/>
</dbReference>
<proteinExistence type="inferred from homology"/>
<reference evidence="7" key="2">
    <citation type="submission" date="2014-02" db="EMBL/GenBank/DDBJ databases">
        <title>Complete DNA sequence of /Kuraishia capsulata/ illustrates novel genomic features among budding yeasts (/Saccharomycotina/).</title>
        <authorList>
            <person name="Morales L."/>
            <person name="Noel B."/>
            <person name="Porcel B."/>
            <person name="Marcet-Houben M."/>
            <person name="Hullo M-F."/>
            <person name="Sacerdot C."/>
            <person name="Tekaia F."/>
            <person name="Leh-Louis V."/>
            <person name="Despons L."/>
            <person name="Khanna V."/>
            <person name="Aury J-M."/>
            <person name="Barbe V."/>
            <person name="Couloux A."/>
            <person name="Labadie K."/>
            <person name="Pelletier E."/>
            <person name="Souciet J-L."/>
            <person name="Boekhout T."/>
            <person name="Gabaldon T."/>
            <person name="Wincker P."/>
            <person name="Dujon B."/>
        </authorList>
    </citation>
    <scope>NUCLEOTIDE SEQUENCE</scope>
    <source>
        <strain evidence="7">CBS 1993</strain>
    </source>
</reference>
<evidence type="ECO:0000256" key="5">
    <source>
        <dbReference type="RuleBase" id="RU004379"/>
    </source>
</evidence>
<feature type="transmembrane region" description="Helical" evidence="5">
    <location>
        <begin position="181"/>
        <end position="201"/>
    </location>
</feature>
<gene>
    <name evidence="7" type="ORF">KUCA_T00003750001</name>
</gene>
<name>W6MMJ0_9ASCO</name>
<dbReference type="HOGENOM" id="CLU_058671_0_0_1"/>
<dbReference type="EMBL" id="HG793128">
    <property type="protein sequence ID" value="CDK27771.1"/>
    <property type="molecule type" value="Genomic_DNA"/>
</dbReference>
<dbReference type="PANTHER" id="PTHR23291">
    <property type="entry name" value="BAX INHIBITOR-RELATED"/>
    <property type="match status" value="1"/>
</dbReference>
<evidence type="ECO:0000256" key="4">
    <source>
        <dbReference type="ARBA" id="ARBA00023136"/>
    </source>
</evidence>
<dbReference type="GeneID" id="34521151"/>
<feature type="transmembrane region" description="Helical" evidence="5">
    <location>
        <begin position="122"/>
        <end position="143"/>
    </location>
</feature>
<feature type="transmembrane region" description="Helical" evidence="5">
    <location>
        <begin position="238"/>
        <end position="259"/>
    </location>
</feature>
<evidence type="ECO:0000256" key="2">
    <source>
        <dbReference type="ARBA" id="ARBA00022692"/>
    </source>
</evidence>
<feature type="transmembrane region" description="Helical" evidence="5">
    <location>
        <begin position="64"/>
        <end position="84"/>
    </location>
</feature>
<protein>
    <submittedName>
        <fullName evidence="7">Uncharacterized protein</fullName>
    </submittedName>
</protein>
<keyword evidence="2 5" id="KW-0812">Transmembrane</keyword>
<dbReference type="RefSeq" id="XP_022459763.1">
    <property type="nucleotide sequence ID" value="XM_022602195.1"/>
</dbReference>
<dbReference type="OrthoDB" id="7933078at2759"/>
<accession>W6MMJ0</accession>
<evidence type="ECO:0000256" key="6">
    <source>
        <dbReference type="SAM" id="MobiDB-lite"/>
    </source>
</evidence>
<keyword evidence="8" id="KW-1185">Reference proteome</keyword>
<comment type="similarity">
    <text evidence="5">Belongs to the BI1 family.</text>
</comment>
<feature type="transmembrane region" description="Helical" evidence="5">
    <location>
        <begin position="96"/>
        <end position="115"/>
    </location>
</feature>
<evidence type="ECO:0000256" key="1">
    <source>
        <dbReference type="ARBA" id="ARBA00004141"/>
    </source>
</evidence>
<dbReference type="STRING" id="1382522.W6MMJ0"/>
<feature type="transmembrane region" description="Helical" evidence="5">
    <location>
        <begin position="207"/>
        <end position="226"/>
    </location>
</feature>
<dbReference type="Proteomes" id="UP000019384">
    <property type="component" value="Unassembled WGS sequence"/>
</dbReference>
<comment type="subcellular location">
    <subcellularLocation>
        <location evidence="1">Membrane</location>
        <topology evidence="1">Multi-pass membrane protein</topology>
    </subcellularLocation>
</comment>
<organism evidence="7 8">
    <name type="scientific">Kuraishia capsulata CBS 1993</name>
    <dbReference type="NCBI Taxonomy" id="1382522"/>
    <lineage>
        <taxon>Eukaryota</taxon>
        <taxon>Fungi</taxon>
        <taxon>Dikarya</taxon>
        <taxon>Ascomycota</taxon>
        <taxon>Saccharomycotina</taxon>
        <taxon>Pichiomycetes</taxon>
        <taxon>Pichiales</taxon>
        <taxon>Pichiaceae</taxon>
        <taxon>Kuraishia</taxon>
    </lineage>
</organism>
<keyword evidence="4 5" id="KW-0472">Membrane</keyword>
<evidence type="ECO:0000313" key="7">
    <source>
        <dbReference type="EMBL" id="CDK27771.1"/>
    </source>
</evidence>
<dbReference type="AlphaFoldDB" id="W6MMJ0"/>
<evidence type="ECO:0000256" key="3">
    <source>
        <dbReference type="ARBA" id="ARBA00022989"/>
    </source>
</evidence>
<evidence type="ECO:0000313" key="8">
    <source>
        <dbReference type="Proteomes" id="UP000019384"/>
    </source>
</evidence>
<sequence>MSSAAHTYAPTVEPPSYNDAEALDGMANYSTPEPRESQIPNDFKFSTNVSECDVQIRQVFLRKVYSLLCMQLLTTFLTGAVIYNNTAIKDWCLNNMWMFFVSIAGSFGFMIAAYIKSKSYPYNLLLLTGFTLCESYGVGLATSLFDSNVVLQAVLITLIVFLGLTIFTFQTKYDFTQWQGWASGALFALLGFGIVGMFLPYNSGMEVFYSWAGALLFSVFIVIDTQMIMKKFHPDEEVSATIILYLDVINLFLKVLAILSNRERN</sequence>
<reference evidence="7" key="1">
    <citation type="submission" date="2013-12" db="EMBL/GenBank/DDBJ databases">
        <authorList>
            <person name="Genoscope - CEA"/>
        </authorList>
    </citation>
    <scope>NUCLEOTIDE SEQUENCE</scope>
    <source>
        <strain evidence="7">CBS 1993</strain>
    </source>
</reference>
<feature type="region of interest" description="Disordered" evidence="6">
    <location>
        <begin position="1"/>
        <end position="20"/>
    </location>
</feature>
<keyword evidence="3 5" id="KW-1133">Transmembrane helix</keyword>
<dbReference type="GO" id="GO:0016020">
    <property type="term" value="C:membrane"/>
    <property type="evidence" value="ECO:0007669"/>
    <property type="project" value="UniProtKB-SubCell"/>
</dbReference>
<dbReference type="InterPro" id="IPR006214">
    <property type="entry name" value="Bax_inhibitor_1-related"/>
</dbReference>
<feature type="transmembrane region" description="Helical" evidence="5">
    <location>
        <begin position="149"/>
        <end position="169"/>
    </location>
</feature>
<dbReference type="PANTHER" id="PTHR23291:SF50">
    <property type="entry name" value="PROTEIN LIFEGUARD 4"/>
    <property type="match status" value="1"/>
</dbReference>